<evidence type="ECO:0000256" key="2">
    <source>
        <dbReference type="ARBA" id="ARBA00022475"/>
    </source>
</evidence>
<organism evidence="7 8">
    <name type="scientific">Bacteriovorax antarcticus</name>
    <dbReference type="NCBI Taxonomy" id="3088717"/>
    <lineage>
        <taxon>Bacteria</taxon>
        <taxon>Pseudomonadati</taxon>
        <taxon>Bdellovibrionota</taxon>
        <taxon>Bacteriovoracia</taxon>
        <taxon>Bacteriovoracales</taxon>
        <taxon>Bacteriovoracaceae</taxon>
        <taxon>Bacteriovorax</taxon>
    </lineage>
</organism>
<keyword evidence="2" id="KW-1003">Cell membrane</keyword>
<gene>
    <name evidence="7" type="ORF">SHI21_16590</name>
</gene>
<dbReference type="EMBL" id="JAYGJQ010000002">
    <property type="protein sequence ID" value="MEA9357851.1"/>
    <property type="molecule type" value="Genomic_DNA"/>
</dbReference>
<feature type="transmembrane region" description="Helical" evidence="6">
    <location>
        <begin position="259"/>
        <end position="284"/>
    </location>
</feature>
<dbReference type="Pfam" id="PF13520">
    <property type="entry name" value="AA_permease_2"/>
    <property type="match status" value="1"/>
</dbReference>
<accession>A0ABU5VXR8</accession>
<keyword evidence="5 6" id="KW-0472">Membrane</keyword>
<feature type="transmembrane region" description="Helical" evidence="6">
    <location>
        <begin position="171"/>
        <end position="190"/>
    </location>
</feature>
<evidence type="ECO:0000313" key="7">
    <source>
        <dbReference type="EMBL" id="MEA9357851.1"/>
    </source>
</evidence>
<feature type="transmembrane region" description="Helical" evidence="6">
    <location>
        <begin position="76"/>
        <end position="102"/>
    </location>
</feature>
<keyword evidence="8" id="KW-1185">Reference proteome</keyword>
<evidence type="ECO:0000256" key="5">
    <source>
        <dbReference type="ARBA" id="ARBA00023136"/>
    </source>
</evidence>
<feature type="transmembrane region" description="Helical" evidence="6">
    <location>
        <begin position="140"/>
        <end position="159"/>
    </location>
</feature>
<dbReference type="InterPro" id="IPR050367">
    <property type="entry name" value="APC_superfamily"/>
</dbReference>
<feature type="transmembrane region" description="Helical" evidence="6">
    <location>
        <begin position="329"/>
        <end position="351"/>
    </location>
</feature>
<dbReference type="PANTHER" id="PTHR42770:SF11">
    <property type="entry name" value="INNER MEMBRANE TRANSPORT PROTEIN YBAT"/>
    <property type="match status" value="1"/>
</dbReference>
<feature type="transmembrane region" description="Helical" evidence="6">
    <location>
        <begin position="391"/>
        <end position="410"/>
    </location>
</feature>
<dbReference type="Gene3D" id="1.20.1740.10">
    <property type="entry name" value="Amino acid/polyamine transporter I"/>
    <property type="match status" value="1"/>
</dbReference>
<dbReference type="InterPro" id="IPR002293">
    <property type="entry name" value="AA/rel_permease1"/>
</dbReference>
<protein>
    <submittedName>
        <fullName evidence="7">APC family permease</fullName>
    </submittedName>
</protein>
<dbReference type="PANTHER" id="PTHR42770">
    <property type="entry name" value="AMINO ACID TRANSPORTER-RELATED"/>
    <property type="match status" value="1"/>
</dbReference>
<comment type="subcellular location">
    <subcellularLocation>
        <location evidence="1">Cell membrane</location>
        <topology evidence="1">Multi-pass membrane protein</topology>
    </subcellularLocation>
</comment>
<feature type="transmembrane region" description="Helical" evidence="6">
    <location>
        <begin position="34"/>
        <end position="55"/>
    </location>
</feature>
<feature type="transmembrane region" description="Helical" evidence="6">
    <location>
        <begin position="363"/>
        <end position="385"/>
    </location>
</feature>
<evidence type="ECO:0000256" key="6">
    <source>
        <dbReference type="SAM" id="Phobius"/>
    </source>
</evidence>
<evidence type="ECO:0000256" key="1">
    <source>
        <dbReference type="ARBA" id="ARBA00004651"/>
    </source>
</evidence>
<feature type="transmembrane region" description="Helical" evidence="6">
    <location>
        <begin position="304"/>
        <end position="323"/>
    </location>
</feature>
<name>A0ABU5VXR8_9BACT</name>
<feature type="transmembrane region" description="Helical" evidence="6">
    <location>
        <begin position="211"/>
        <end position="233"/>
    </location>
</feature>
<evidence type="ECO:0000256" key="4">
    <source>
        <dbReference type="ARBA" id="ARBA00022989"/>
    </source>
</evidence>
<sequence length="419" mass="46079">MNVFSLSIFGIGTIIGAGIYSVTGIAYGHAGGTLWISFILAGFAAVCTAFSYCELSTMYPSAGAEYIYIRNAFPKIPYLSFIMAMMLFFGGAAISSTVALAFAGYLQFFINVPIYLVAIGLMLICTLINNYGIEQSNRVNILFTFIELIGILLIIWVGFNLNGPVSKPIFNIHKGTLIATSLIFFIYLGFEEIVNLSEEARDPSRDIPKAIFFSLGITTVLYLAVSFAVIRLIRPEVLVLSRSPLADAVSNAAPSLSRVMAGIALFSTANTVLITMLVLSRMVFSMGREGDLPRFLGKVHSSHMIPHIASFFVLVISCGFLYLKNLEMLVSFSSFATLVAFISVNIVLIVLRYTKSHLKRPYLIPLNIGSFPLISFLGILICLVMCMQFEVIIYVTALLIVLISSGYYWGIRLYANLKK</sequence>
<reference evidence="7 8" key="1">
    <citation type="submission" date="2023-11" db="EMBL/GenBank/DDBJ databases">
        <title>A Novel Polar Bacteriovorax (B. antarcticus) Isolated from the Biocrust in Antarctica.</title>
        <authorList>
            <person name="Mun W."/>
            <person name="Choi S.Y."/>
            <person name="Mitchell R.J."/>
        </authorList>
    </citation>
    <scope>NUCLEOTIDE SEQUENCE [LARGE SCALE GENOMIC DNA]</scope>
    <source>
        <strain evidence="7 8">PP10</strain>
    </source>
</reference>
<keyword evidence="4 6" id="KW-1133">Transmembrane helix</keyword>
<dbReference type="Proteomes" id="UP001302274">
    <property type="component" value="Unassembled WGS sequence"/>
</dbReference>
<comment type="caution">
    <text evidence="7">The sequence shown here is derived from an EMBL/GenBank/DDBJ whole genome shotgun (WGS) entry which is preliminary data.</text>
</comment>
<keyword evidence="3 6" id="KW-0812">Transmembrane</keyword>
<dbReference type="RefSeq" id="WP_323578024.1">
    <property type="nucleotide sequence ID" value="NZ_JAYGJQ010000002.1"/>
</dbReference>
<evidence type="ECO:0000256" key="3">
    <source>
        <dbReference type="ARBA" id="ARBA00022692"/>
    </source>
</evidence>
<feature type="transmembrane region" description="Helical" evidence="6">
    <location>
        <begin position="7"/>
        <end position="28"/>
    </location>
</feature>
<feature type="transmembrane region" description="Helical" evidence="6">
    <location>
        <begin position="108"/>
        <end position="128"/>
    </location>
</feature>
<proteinExistence type="predicted"/>
<evidence type="ECO:0000313" key="8">
    <source>
        <dbReference type="Proteomes" id="UP001302274"/>
    </source>
</evidence>
<dbReference type="PIRSF" id="PIRSF006060">
    <property type="entry name" value="AA_transporter"/>
    <property type="match status" value="1"/>
</dbReference>